<evidence type="ECO:0000313" key="5">
    <source>
        <dbReference type="Proteomes" id="UP000237082"/>
    </source>
</evidence>
<feature type="transmembrane region" description="Helical" evidence="2">
    <location>
        <begin position="164"/>
        <end position="185"/>
    </location>
</feature>
<feature type="domain" description="Transglutaminase-like" evidence="3">
    <location>
        <begin position="427"/>
        <end position="499"/>
    </location>
</feature>
<dbReference type="Pfam" id="PF01841">
    <property type="entry name" value="Transglut_core"/>
    <property type="match status" value="1"/>
</dbReference>
<dbReference type="SMART" id="SM00460">
    <property type="entry name" value="TGc"/>
    <property type="match status" value="1"/>
</dbReference>
<evidence type="ECO:0000256" key="2">
    <source>
        <dbReference type="SAM" id="Phobius"/>
    </source>
</evidence>
<evidence type="ECO:0000313" key="4">
    <source>
        <dbReference type="EMBL" id="POZ62571.1"/>
    </source>
</evidence>
<dbReference type="Gene3D" id="3.10.620.30">
    <property type="match status" value="1"/>
</dbReference>
<organism evidence="4 5">
    <name type="scientific">Chromobacterium alticapitis</name>
    <dbReference type="NCBI Taxonomy" id="2073169"/>
    <lineage>
        <taxon>Bacteria</taxon>
        <taxon>Pseudomonadati</taxon>
        <taxon>Pseudomonadota</taxon>
        <taxon>Betaproteobacteria</taxon>
        <taxon>Neisseriales</taxon>
        <taxon>Chromobacteriaceae</taxon>
        <taxon>Chromobacterium</taxon>
    </lineage>
</organism>
<gene>
    <name evidence="4" type="ORF">C2I19_07835</name>
</gene>
<feature type="transmembrane region" description="Helical" evidence="2">
    <location>
        <begin position="91"/>
        <end position="109"/>
    </location>
</feature>
<keyword evidence="2" id="KW-1133">Transmembrane helix</keyword>
<dbReference type="InterPro" id="IPR002931">
    <property type="entry name" value="Transglutaminase-like"/>
</dbReference>
<keyword evidence="2" id="KW-0812">Transmembrane</keyword>
<feature type="transmembrane region" description="Helical" evidence="2">
    <location>
        <begin position="53"/>
        <end position="79"/>
    </location>
</feature>
<evidence type="ECO:0000256" key="1">
    <source>
        <dbReference type="SAM" id="MobiDB-lite"/>
    </source>
</evidence>
<keyword evidence="2" id="KW-0472">Membrane</keyword>
<accession>A0A2S5DHT0</accession>
<feature type="transmembrane region" description="Helical" evidence="2">
    <location>
        <begin position="197"/>
        <end position="215"/>
    </location>
</feature>
<sequence length="679" mass="75915">MRAAAPTLPPMPAWRRNRPAAAPERAGAGGAGPVWRPGMSAGRPWRGEPVLLAMGWVMLPLAWFLPLWLMAAAGLALLARARLERRGGAMPSRWLLLPLLVVSVGAAWLQLGTLIGREGGVALLTLLMAFKAYETTTLRDWRVLLALGFFLAAMPLLFDQSPWMAAWLISALWLLTWAAAVLAGGLPRGSWRSAAQALLLSLPIMLALFVVMPRLPEPLWSMPKPQSSAGSGLGEDMEPGSISSLVLNRDPAFSVVFDGPAPRQDQLYWRAMLLDAFDGRRWSRAMEGGRLSQSAAGGRPVRYSMTLRADRGRLPALEMPVEAPPGSHLASGGVLRQDRNQDELARYAMQSLVDARAEESLSPGARAFYTRLPPGNPRSRVLAAEWASTARDERAFIQQALQYLRQNGFRYTLQPPLLREPPVDQFLFETREGFCEHYASAFAYLARAAGMPARVVVGYQGGEYNPVGKFWLVRSSDAHAWTEVWLSGERRWLRVDPTSAVSPGRLERGAEQSLPALRDEGAAGAVLPPRWLRGWRQQWQAADFAWQQWVVGYDANRQRGLFQRLGLGADVDSASVARGLLAGMPLALLPLFLWWRRRPRQPPLEDGWESLRRRLARRSVALAPSQGPLDLLKAARGLPRDDFKQLKWLVDEYVDLRYRRQQPDAAKERRWRRRARRWK</sequence>
<dbReference type="EMBL" id="PQWB01000028">
    <property type="protein sequence ID" value="POZ62571.1"/>
    <property type="molecule type" value="Genomic_DNA"/>
</dbReference>
<dbReference type="SUPFAM" id="SSF54001">
    <property type="entry name" value="Cysteine proteinases"/>
    <property type="match status" value="1"/>
</dbReference>
<reference evidence="5" key="1">
    <citation type="submission" date="2018-02" db="EMBL/GenBank/DDBJ databases">
        <authorList>
            <person name="O'Hara-Hanley K."/>
            <person name="Soby S."/>
        </authorList>
    </citation>
    <scope>NUCLEOTIDE SEQUENCE [LARGE SCALE GENOMIC DNA]</scope>
    <source>
        <strain evidence="5">MWU14-2602</strain>
    </source>
</reference>
<dbReference type="InterPro" id="IPR021878">
    <property type="entry name" value="TgpA_N"/>
</dbReference>
<dbReference type="AlphaFoldDB" id="A0A2S5DHT0"/>
<keyword evidence="5" id="KW-1185">Reference proteome</keyword>
<protein>
    <submittedName>
        <fullName evidence="4">DUF3488 domain-containing protein</fullName>
    </submittedName>
</protein>
<feature type="region of interest" description="Disordered" evidence="1">
    <location>
        <begin position="1"/>
        <end position="33"/>
    </location>
</feature>
<dbReference type="PANTHER" id="PTHR42736">
    <property type="entry name" value="PROTEIN-GLUTAMINE GAMMA-GLUTAMYLTRANSFERASE"/>
    <property type="match status" value="1"/>
</dbReference>
<dbReference type="PANTHER" id="PTHR42736:SF1">
    <property type="entry name" value="PROTEIN-GLUTAMINE GAMMA-GLUTAMYLTRANSFERASE"/>
    <property type="match status" value="1"/>
</dbReference>
<dbReference type="InterPro" id="IPR052901">
    <property type="entry name" value="Bact_TGase-like"/>
</dbReference>
<dbReference type="Pfam" id="PF11992">
    <property type="entry name" value="TgpA_N"/>
    <property type="match status" value="1"/>
</dbReference>
<evidence type="ECO:0000259" key="3">
    <source>
        <dbReference type="SMART" id="SM00460"/>
    </source>
</evidence>
<dbReference type="Proteomes" id="UP000237082">
    <property type="component" value="Unassembled WGS sequence"/>
</dbReference>
<comment type="caution">
    <text evidence="4">The sequence shown here is derived from an EMBL/GenBank/DDBJ whole genome shotgun (WGS) entry which is preliminary data.</text>
</comment>
<name>A0A2S5DHT0_9NEIS</name>
<proteinExistence type="predicted"/>
<dbReference type="InterPro" id="IPR038765">
    <property type="entry name" value="Papain-like_cys_pep_sf"/>
</dbReference>